<feature type="domain" description="SseB protein N-terminal" evidence="2">
    <location>
        <begin position="69"/>
        <end position="190"/>
    </location>
</feature>
<dbReference type="Pfam" id="PF07179">
    <property type="entry name" value="SseB"/>
    <property type="match status" value="1"/>
</dbReference>
<dbReference type="InterPro" id="IPR009839">
    <property type="entry name" value="SseB_N"/>
</dbReference>
<dbReference type="AlphaFoldDB" id="A0A4T2BSC1"/>
<feature type="compositionally biased region" description="Polar residues" evidence="1">
    <location>
        <begin position="21"/>
        <end position="32"/>
    </location>
</feature>
<evidence type="ECO:0000313" key="3">
    <source>
        <dbReference type="EMBL" id="TIH34623.1"/>
    </source>
</evidence>
<feature type="region of interest" description="Disordered" evidence="1">
    <location>
        <begin position="1"/>
        <end position="60"/>
    </location>
</feature>
<dbReference type="EMBL" id="QYRT01000024">
    <property type="protein sequence ID" value="TIH34623.1"/>
    <property type="molecule type" value="Genomic_DNA"/>
</dbReference>
<evidence type="ECO:0000259" key="2">
    <source>
        <dbReference type="Pfam" id="PF07179"/>
    </source>
</evidence>
<accession>A0A4T2BSC1</accession>
<sequence>MAHGHPESSQGDSTRDPSASPPTDATNRSSTDPAAAFAGDSAGQPWAGRHFDTNSFAGDDGRAPEQLIEALTLFRAGEASQADVLDAVRDARLLVPLVAHAGETDTDSHGRTIDKTQELSIVTVRAPDGRTALPAFTSTAAMAAWNPKARPIPTAARRVALAAAGESTDLMILDPTSATEFAVRRPALWALAQGTEWHVPFDDPAVVAEFAASVAGESAVASLALRAGDPDARLAAPEVVVELSLVPGLDRPALDALLARLNSRWSASSLIGARVDSLAIKLLAAG</sequence>
<gene>
    <name evidence="3" type="ORF">D4765_12435</name>
</gene>
<reference evidence="3 4" key="1">
    <citation type="journal article" date="2019" name="Microorganisms">
        <title>Systematic Affiliation and Genome Analysis of Subtercola vilae DB165(T) with Particular Emphasis on Cold Adaptation of an Isolate from a High-Altitude Cold Volcano Lake.</title>
        <authorList>
            <person name="Villalobos A.S."/>
            <person name="Wiese J."/>
            <person name="Imhoff J.F."/>
            <person name="Dorador C."/>
            <person name="Keller A."/>
            <person name="Hentschel U."/>
        </authorList>
    </citation>
    <scope>NUCLEOTIDE SEQUENCE [LARGE SCALE GENOMIC DNA]</scope>
    <source>
        <strain evidence="3 4">DB165</strain>
    </source>
</reference>
<evidence type="ECO:0000256" key="1">
    <source>
        <dbReference type="SAM" id="MobiDB-lite"/>
    </source>
</evidence>
<dbReference type="RefSeq" id="WP_136642620.1">
    <property type="nucleotide sequence ID" value="NZ_QYRT01000024.1"/>
</dbReference>
<comment type="caution">
    <text evidence="3">The sequence shown here is derived from an EMBL/GenBank/DDBJ whole genome shotgun (WGS) entry which is preliminary data.</text>
</comment>
<organism evidence="3 4">
    <name type="scientific">Subtercola vilae</name>
    <dbReference type="NCBI Taxonomy" id="2056433"/>
    <lineage>
        <taxon>Bacteria</taxon>
        <taxon>Bacillati</taxon>
        <taxon>Actinomycetota</taxon>
        <taxon>Actinomycetes</taxon>
        <taxon>Micrococcales</taxon>
        <taxon>Microbacteriaceae</taxon>
        <taxon>Subtercola</taxon>
    </lineage>
</organism>
<dbReference type="Proteomes" id="UP000306192">
    <property type="component" value="Unassembled WGS sequence"/>
</dbReference>
<protein>
    <submittedName>
        <fullName evidence="3">SseB family protein</fullName>
    </submittedName>
</protein>
<proteinExistence type="predicted"/>
<evidence type="ECO:0000313" key="4">
    <source>
        <dbReference type="Proteomes" id="UP000306192"/>
    </source>
</evidence>
<keyword evidence="4" id="KW-1185">Reference proteome</keyword>
<dbReference type="OrthoDB" id="5188303at2"/>
<name>A0A4T2BSC1_9MICO</name>